<evidence type="ECO:0000313" key="2">
    <source>
        <dbReference type="Proteomes" id="UP000623608"/>
    </source>
</evidence>
<evidence type="ECO:0000313" key="1">
    <source>
        <dbReference type="EMBL" id="GIF25735.1"/>
    </source>
</evidence>
<reference evidence="1" key="1">
    <citation type="submission" date="2021-01" db="EMBL/GenBank/DDBJ databases">
        <title>Whole genome shotgun sequence of Actinoplanes tereljensis NBRC 105297.</title>
        <authorList>
            <person name="Komaki H."/>
            <person name="Tamura T."/>
        </authorList>
    </citation>
    <scope>NUCLEOTIDE SEQUENCE</scope>
    <source>
        <strain evidence="1">NBRC 105297</strain>
    </source>
</reference>
<name>A0A919NV38_9ACTN</name>
<sequence length="83" mass="8877">MNTLSNLISVDLDVTMTAPRSDLAGYLAEQVDLLVRLGLNTGEAIEEVVHDFIVEFGGDPEGPLVDTLHNLALADAFPRDIAA</sequence>
<dbReference type="AlphaFoldDB" id="A0A919NV38"/>
<proteinExistence type="predicted"/>
<gene>
    <name evidence="1" type="ORF">Ate02nite_84650</name>
</gene>
<organism evidence="1 2">
    <name type="scientific">Paractinoplanes tereljensis</name>
    <dbReference type="NCBI Taxonomy" id="571912"/>
    <lineage>
        <taxon>Bacteria</taxon>
        <taxon>Bacillati</taxon>
        <taxon>Actinomycetota</taxon>
        <taxon>Actinomycetes</taxon>
        <taxon>Micromonosporales</taxon>
        <taxon>Micromonosporaceae</taxon>
        <taxon>Paractinoplanes</taxon>
    </lineage>
</organism>
<accession>A0A919NV38</accession>
<protein>
    <submittedName>
        <fullName evidence="1">Uncharacterized protein</fullName>
    </submittedName>
</protein>
<dbReference type="EMBL" id="BOMY01000053">
    <property type="protein sequence ID" value="GIF25735.1"/>
    <property type="molecule type" value="Genomic_DNA"/>
</dbReference>
<comment type="caution">
    <text evidence="1">The sequence shown here is derived from an EMBL/GenBank/DDBJ whole genome shotgun (WGS) entry which is preliminary data.</text>
</comment>
<dbReference type="Proteomes" id="UP000623608">
    <property type="component" value="Unassembled WGS sequence"/>
</dbReference>
<dbReference type="RefSeq" id="WP_203813540.1">
    <property type="nucleotide sequence ID" value="NZ_BOMY01000053.1"/>
</dbReference>
<keyword evidence="2" id="KW-1185">Reference proteome</keyword>